<dbReference type="AlphaFoldDB" id="A0A061BEC9"/>
<feature type="transmembrane region" description="Helical" evidence="5">
    <location>
        <begin position="42"/>
        <end position="67"/>
    </location>
</feature>
<dbReference type="PhylomeDB" id="A0A061BEC9"/>
<evidence type="ECO:0000256" key="2">
    <source>
        <dbReference type="ARBA" id="ARBA00022692"/>
    </source>
</evidence>
<dbReference type="InterPro" id="IPR004853">
    <property type="entry name" value="Sugar_P_trans_dom"/>
</dbReference>
<feature type="transmembrane region" description="Helical" evidence="5">
    <location>
        <begin position="361"/>
        <end position="393"/>
    </location>
</feature>
<dbReference type="Pfam" id="PF03151">
    <property type="entry name" value="TPT"/>
    <property type="match status" value="2"/>
</dbReference>
<comment type="subcellular location">
    <subcellularLocation>
        <location evidence="1">Membrane</location>
        <topology evidence="1">Multi-pass membrane protein</topology>
    </subcellularLocation>
</comment>
<dbReference type="PANTHER" id="PTHR11132">
    <property type="entry name" value="SOLUTE CARRIER FAMILY 35"/>
    <property type="match status" value="1"/>
</dbReference>
<dbReference type="OrthoDB" id="1588579at2759"/>
<evidence type="ECO:0000313" key="7">
    <source>
        <dbReference type="EMBL" id="CDR46245.1"/>
    </source>
</evidence>
<keyword evidence="4 5" id="KW-0472">Membrane</keyword>
<sequence>MLAIHSLLPTLQHNTHVVLTCLLWYSVSSVSSQVTKHILSEFPFPLALGEFQFVIVTLLSIVTLLVLKNITSAQSLFPPGSIPAHDAPAIHPPTRHLLITVLPLGCFQFLGKLFSHSATALVPVSTVAGVKTLSPLLLVITYRFLYKVYFPTSTYLSLVPLVLGVLLIVVADSRDTLISTTASTQYIGIFYAGLSLFVFVGQNIYGKTVLTYNQKHVNDHASLALSSNDNTSSSILPVYQDTDKEQEVQARAQTYELEVEKSRLTSFPKIRNKYDKLTILLYCSIFGAILSLPWFLYIESPHFLKVEAAAEDITEAHVVFIPWTLLLINGVLHFFQSLIVFHLLGAIPTVSYSIASMMKKIVVIVVSIVYTGNTITATQFVGLVLTAIGLFSYERWGGTRAR</sequence>
<evidence type="ECO:0000256" key="3">
    <source>
        <dbReference type="ARBA" id="ARBA00022989"/>
    </source>
</evidence>
<feature type="transmembrane region" description="Helical" evidence="5">
    <location>
        <begin position="154"/>
        <end position="171"/>
    </location>
</feature>
<evidence type="ECO:0000256" key="5">
    <source>
        <dbReference type="SAM" id="Phobius"/>
    </source>
</evidence>
<dbReference type="GO" id="GO:0016020">
    <property type="term" value="C:membrane"/>
    <property type="evidence" value="ECO:0007669"/>
    <property type="project" value="UniProtKB-SubCell"/>
</dbReference>
<proteinExistence type="predicted"/>
<feature type="transmembrane region" description="Helical" evidence="5">
    <location>
        <begin position="183"/>
        <end position="205"/>
    </location>
</feature>
<gene>
    <name evidence="7" type="ORF">CYFA0S_22e01684g</name>
</gene>
<name>A0A061BEC9_CYBFA</name>
<organism evidence="7">
    <name type="scientific">Cyberlindnera fabianii</name>
    <name type="common">Yeast</name>
    <name type="synonym">Hansenula fabianii</name>
    <dbReference type="NCBI Taxonomy" id="36022"/>
    <lineage>
        <taxon>Eukaryota</taxon>
        <taxon>Fungi</taxon>
        <taxon>Dikarya</taxon>
        <taxon>Ascomycota</taxon>
        <taxon>Saccharomycotina</taxon>
        <taxon>Saccharomycetes</taxon>
        <taxon>Phaffomycetales</taxon>
        <taxon>Phaffomycetaceae</taxon>
        <taxon>Cyberlindnera</taxon>
    </lineage>
</organism>
<dbReference type="InterPro" id="IPR050186">
    <property type="entry name" value="TPT_transporter"/>
</dbReference>
<feature type="domain" description="Sugar phosphate transporter" evidence="6">
    <location>
        <begin position="271"/>
        <end position="393"/>
    </location>
</feature>
<evidence type="ECO:0000256" key="4">
    <source>
        <dbReference type="ARBA" id="ARBA00023136"/>
    </source>
</evidence>
<dbReference type="EMBL" id="LK052907">
    <property type="protein sequence ID" value="CDR46245.1"/>
    <property type="molecule type" value="Genomic_DNA"/>
</dbReference>
<feature type="transmembrane region" description="Helical" evidence="5">
    <location>
        <begin position="279"/>
        <end position="298"/>
    </location>
</feature>
<reference evidence="7" key="1">
    <citation type="journal article" date="2014" name="Genome Announc.">
        <title>Genome sequence of the yeast Cyberlindnera fabianii (Hansenula fabianii).</title>
        <authorList>
            <person name="Freel K.C."/>
            <person name="Sarilar V."/>
            <person name="Neuveglise C."/>
            <person name="Devillers H."/>
            <person name="Friedrich A."/>
            <person name="Schacherer J."/>
        </authorList>
    </citation>
    <scope>NUCLEOTIDE SEQUENCE</scope>
    <source>
        <strain evidence="7">YJS4271</strain>
    </source>
</reference>
<keyword evidence="2 5" id="KW-0812">Transmembrane</keyword>
<dbReference type="VEuPathDB" id="FungiDB:BON22_5215"/>
<keyword evidence="3 5" id="KW-1133">Transmembrane helix</keyword>
<evidence type="ECO:0000256" key="1">
    <source>
        <dbReference type="ARBA" id="ARBA00004141"/>
    </source>
</evidence>
<accession>A0A061BEC9</accession>
<protein>
    <submittedName>
        <fullName evidence="7">CYFA0S22e01684g1_1</fullName>
    </submittedName>
</protein>
<feature type="domain" description="Sugar phosphate transporter" evidence="6">
    <location>
        <begin position="17"/>
        <end position="221"/>
    </location>
</feature>
<evidence type="ECO:0000259" key="6">
    <source>
        <dbReference type="Pfam" id="PF03151"/>
    </source>
</evidence>
<feature type="transmembrane region" description="Helical" evidence="5">
    <location>
        <begin position="120"/>
        <end position="142"/>
    </location>
</feature>